<evidence type="ECO:0000313" key="10">
    <source>
        <dbReference type="Proteomes" id="UP000324738"/>
    </source>
</evidence>
<feature type="transmembrane region" description="Helical" evidence="6">
    <location>
        <begin position="292"/>
        <end position="313"/>
    </location>
</feature>
<dbReference type="Pfam" id="PF03772">
    <property type="entry name" value="Competence"/>
    <property type="match status" value="1"/>
</dbReference>
<comment type="caution">
    <text evidence="9">The sequence shown here is derived from an EMBL/GenBank/DDBJ whole genome shotgun (WGS) entry which is preliminary data.</text>
</comment>
<gene>
    <name evidence="9" type="ORF">FPY71_08210</name>
</gene>
<dbReference type="EMBL" id="VTWH01000002">
    <property type="protein sequence ID" value="KAA0970485.1"/>
    <property type="molecule type" value="Genomic_DNA"/>
</dbReference>
<evidence type="ECO:0000256" key="4">
    <source>
        <dbReference type="ARBA" id="ARBA00022989"/>
    </source>
</evidence>
<evidence type="ECO:0000256" key="6">
    <source>
        <dbReference type="SAM" id="Phobius"/>
    </source>
</evidence>
<feature type="transmembrane region" description="Helical" evidence="6">
    <location>
        <begin position="562"/>
        <end position="581"/>
    </location>
</feature>
<comment type="subcellular location">
    <subcellularLocation>
        <location evidence="1">Cell membrane</location>
        <topology evidence="1">Multi-pass membrane protein</topology>
    </subcellularLocation>
</comment>
<dbReference type="GO" id="GO:0005886">
    <property type="term" value="C:plasma membrane"/>
    <property type="evidence" value="ECO:0007669"/>
    <property type="project" value="UniProtKB-SubCell"/>
</dbReference>
<name>A0A5B0DX86_9HYPH</name>
<evidence type="ECO:0000259" key="8">
    <source>
        <dbReference type="Pfam" id="PF13567"/>
    </source>
</evidence>
<keyword evidence="2" id="KW-1003">Cell membrane</keyword>
<keyword evidence="4 6" id="KW-1133">Transmembrane helix</keyword>
<dbReference type="Proteomes" id="UP000324738">
    <property type="component" value="Unassembled WGS sequence"/>
</dbReference>
<dbReference type="AlphaFoldDB" id="A0A5B0DX86"/>
<feature type="domain" description="DUF4131" evidence="8">
    <location>
        <begin position="75"/>
        <end position="222"/>
    </location>
</feature>
<evidence type="ECO:0000259" key="7">
    <source>
        <dbReference type="Pfam" id="PF03772"/>
    </source>
</evidence>
<feature type="transmembrane region" description="Helical" evidence="6">
    <location>
        <begin position="537"/>
        <end position="556"/>
    </location>
</feature>
<feature type="transmembrane region" description="Helical" evidence="6">
    <location>
        <begin position="475"/>
        <end position="502"/>
    </location>
</feature>
<keyword evidence="10" id="KW-1185">Reference proteome</keyword>
<dbReference type="RefSeq" id="WP_149299500.1">
    <property type="nucleotide sequence ID" value="NZ_VTWH01000002.1"/>
</dbReference>
<evidence type="ECO:0000256" key="5">
    <source>
        <dbReference type="ARBA" id="ARBA00023136"/>
    </source>
</evidence>
<feature type="domain" description="ComEC/Rec2-related protein" evidence="7">
    <location>
        <begin position="271"/>
        <end position="562"/>
    </location>
</feature>
<feature type="transmembrane region" description="Helical" evidence="6">
    <location>
        <begin position="508"/>
        <end position="530"/>
    </location>
</feature>
<feature type="transmembrane region" description="Helical" evidence="6">
    <location>
        <begin position="73"/>
        <end position="89"/>
    </location>
</feature>
<feature type="transmembrane region" description="Helical" evidence="6">
    <location>
        <begin position="442"/>
        <end position="463"/>
    </location>
</feature>
<feature type="transmembrane region" description="Helical" evidence="6">
    <location>
        <begin position="49"/>
        <end position="67"/>
    </location>
</feature>
<proteinExistence type="predicted"/>
<evidence type="ECO:0000313" key="9">
    <source>
        <dbReference type="EMBL" id="KAA0970485.1"/>
    </source>
</evidence>
<reference evidence="9 10" key="1">
    <citation type="submission" date="2019-08" db="EMBL/GenBank/DDBJ databases">
        <title>Aureimonas fodiniaquatilis sp. nov., isolated from a coal mine wastewater.</title>
        <authorList>
            <person name="Kim W."/>
        </authorList>
    </citation>
    <scope>NUCLEOTIDE SEQUENCE [LARGE SCALE GENOMIC DNA]</scope>
    <source>
        <strain evidence="9 10">CAU 1482</strain>
    </source>
</reference>
<evidence type="ECO:0000256" key="2">
    <source>
        <dbReference type="ARBA" id="ARBA00022475"/>
    </source>
</evidence>
<accession>A0A5B0DX86</accession>
<dbReference type="NCBIfam" id="TIGR00360">
    <property type="entry name" value="ComEC_N-term"/>
    <property type="match status" value="1"/>
</dbReference>
<dbReference type="InterPro" id="IPR025405">
    <property type="entry name" value="DUF4131"/>
</dbReference>
<feature type="transmembrane region" description="Helical" evidence="6">
    <location>
        <begin position="359"/>
        <end position="391"/>
    </location>
</feature>
<dbReference type="InterPro" id="IPR004477">
    <property type="entry name" value="ComEC_N"/>
</dbReference>
<dbReference type="InterPro" id="IPR052159">
    <property type="entry name" value="Competence_DNA_uptake"/>
</dbReference>
<protein>
    <submittedName>
        <fullName evidence="9">ComEC family competence protein</fullName>
    </submittedName>
</protein>
<feature type="transmembrane region" description="Helical" evidence="6">
    <location>
        <begin position="403"/>
        <end position="422"/>
    </location>
</feature>
<evidence type="ECO:0000256" key="3">
    <source>
        <dbReference type="ARBA" id="ARBA00022692"/>
    </source>
</evidence>
<keyword evidence="3 6" id="KW-0812">Transmembrane</keyword>
<evidence type="ECO:0000256" key="1">
    <source>
        <dbReference type="ARBA" id="ARBA00004651"/>
    </source>
</evidence>
<dbReference type="PANTHER" id="PTHR30619">
    <property type="entry name" value="DNA INTERNALIZATION/COMPETENCE PROTEIN COMEC/REC2"/>
    <property type="match status" value="1"/>
</dbReference>
<feature type="transmembrane region" description="Helical" evidence="6">
    <location>
        <begin position="333"/>
        <end position="353"/>
    </location>
</feature>
<keyword evidence="5 6" id="KW-0472">Membrane</keyword>
<sequence>MAKRTTGLMRLGTGNSAQFKTNPALARLFLSFGHWLRAALAREDRARSAFHLVPIGLIFGIAAFYGYGLRLAVVQALIILISAVAVAIWQLSRPWAHYACVLVAAMAAGQLLAFNEISRVQTTLLSGPTTVHVTGRVVQREADARGKMRYVVDVQHTRRPALSRPPERIRVVVSSRHEPIPIGGTFSSLVRLAPPSGPALPGGYDFAFGAYFNGIGAYGYSLGPPDKNAASTSALSGTAAWQEKLIALRTAISERVRQVIAGPEGAVAAALISGERAGIPEKVNDDLRVTGLSHVLSISGYHMALVAGFVMLLTRRGLALWPSLAMRYPTRKIAAAAALLVSTFYLAIAGPNVATERSYLMLVIMLGAILIDRPALTIRNVSIAALLVVAASPHEVVSASFQMSFAATAALIGIYAAISRWYTRRYTRETADSPWPMFNNPGNWIVLALLASFIASAATAPFAAYHFQRVAPFSLIANVLTAPLFSVWIMPLALIGTFLMPLGLDQPFLVALGWGLTLVFKIADWLATAFPDYPSGIIPTASIGFFIAAVLISSFMASALRWLAVPAIVCGLVFITLRPALPEVVVFEDGKQVALYDGKVLHHLQERPGSFIAEQWERAFGAEVMPAGAQNAAFQCASSVCQATTKTGLRVAWTDEWQLTESLCAKADIVIVARASKQELCATGAELITLRTLRRDGAVAIFPDRRGGFTAIKSASAASEEWNQHRLAPWPEQWKKP</sequence>
<dbReference type="OrthoDB" id="9790149at2"/>
<dbReference type="Pfam" id="PF13567">
    <property type="entry name" value="DUF4131"/>
    <property type="match status" value="1"/>
</dbReference>
<organism evidence="9 10">
    <name type="scientific">Aureimonas fodinaquatilis</name>
    <dbReference type="NCBI Taxonomy" id="2565783"/>
    <lineage>
        <taxon>Bacteria</taxon>
        <taxon>Pseudomonadati</taxon>
        <taxon>Pseudomonadota</taxon>
        <taxon>Alphaproteobacteria</taxon>
        <taxon>Hyphomicrobiales</taxon>
        <taxon>Aurantimonadaceae</taxon>
        <taxon>Aureimonas</taxon>
    </lineage>
</organism>
<dbReference type="PANTHER" id="PTHR30619:SF1">
    <property type="entry name" value="RECOMBINATION PROTEIN 2"/>
    <property type="match status" value="1"/>
</dbReference>